<dbReference type="RefSeq" id="WP_088772987.1">
    <property type="nucleotide sequence ID" value="NZ_CP022132.1"/>
</dbReference>
<accession>A0ABN5B0D6</accession>
<evidence type="ECO:0000313" key="2">
    <source>
        <dbReference type="Proteomes" id="UP000249910"/>
    </source>
</evidence>
<reference evidence="1 2" key="1">
    <citation type="submission" date="2017-06" db="EMBL/GenBank/DDBJ databases">
        <title>Complete genome of Francisella halioticida.</title>
        <authorList>
            <person name="Sjodin A."/>
        </authorList>
    </citation>
    <scope>NUCLEOTIDE SEQUENCE [LARGE SCALE GENOMIC DNA]</scope>
    <source>
        <strain evidence="1 2">DSM 23729</strain>
    </source>
</reference>
<proteinExistence type="predicted"/>
<dbReference type="Proteomes" id="UP000249910">
    <property type="component" value="Chromosome"/>
</dbReference>
<keyword evidence="2" id="KW-1185">Reference proteome</keyword>
<evidence type="ECO:0000313" key="1">
    <source>
        <dbReference type="EMBL" id="ASG68507.1"/>
    </source>
</evidence>
<protein>
    <submittedName>
        <fullName evidence="1">Uncharacterized protein</fullName>
    </submittedName>
</protein>
<organism evidence="1 2">
    <name type="scientific">Francisella halioticida</name>
    <dbReference type="NCBI Taxonomy" id="549298"/>
    <lineage>
        <taxon>Bacteria</taxon>
        <taxon>Pseudomonadati</taxon>
        <taxon>Pseudomonadota</taxon>
        <taxon>Gammaproteobacteria</taxon>
        <taxon>Thiotrichales</taxon>
        <taxon>Francisellaceae</taxon>
        <taxon>Francisella</taxon>
    </lineage>
</organism>
<gene>
    <name evidence="1" type="ORF">CDV26_08985</name>
</gene>
<dbReference type="NCBIfam" id="NF041246">
    <property type="entry name" value="T6SS_IglH_TssF"/>
    <property type="match status" value="1"/>
</dbReference>
<dbReference type="EMBL" id="CP022132">
    <property type="protein sequence ID" value="ASG68507.1"/>
    <property type="molecule type" value="Genomic_DNA"/>
</dbReference>
<name>A0ABN5B0D6_9GAMM</name>
<sequence>MNELSLNKNVTLKEMMSALNQLQTQVEKDFKNYASCLYSSKVKTHFPHMLTPTFQGCYIKIADCYLEDDCSYIDIEQQVGIEILEQQQILYSSVSTRILPFDVVSVENKIQGMELTFSAKSKYFSLQDSSFSFWLHSDSMSVEQLVNIYTKLNKIDKLSLKIEFSDDFVFEKTVDINCGYDYLQHSNHKFRQNLADPRLQFRVNIDLHQHFSQKIRSIKLLVQDFFIEELYQEQLNDLFHTNLIPVINQYQTISDSFVMNGDYEVYWLKDKEKVAIDFYIHEVLTVYVDKQPLAPIDYKVIYKNGKVGLEFNQISQVFNKTIFADIYVSHKLDQALMNKYHKARVKWLNQNISTYKLEVKSLITTSESTSEAYLIEPLLKILRIPYIHRWQLQDWKGLLKFTDISALVDIQPWLNDISVNEEMQVSLYFKSIPESYHDWVTFYLGQLEMFLQKNTKHNFRIKGVFQ</sequence>